<dbReference type="InterPro" id="IPR001130">
    <property type="entry name" value="TatD-like"/>
</dbReference>
<feature type="region of interest" description="Disordered" evidence="1">
    <location>
        <begin position="172"/>
        <end position="191"/>
    </location>
</feature>
<name>A0AAD5WW88_9PEZI</name>
<dbReference type="GO" id="GO:0016788">
    <property type="term" value="F:hydrolase activity, acting on ester bonds"/>
    <property type="evidence" value="ECO:0007669"/>
    <property type="project" value="InterPro"/>
</dbReference>
<protein>
    <recommendedName>
        <fullName evidence="4">Cut9 interacting protein Scn1</fullName>
    </recommendedName>
</protein>
<keyword evidence="3" id="KW-1185">Reference proteome</keyword>
<evidence type="ECO:0000256" key="1">
    <source>
        <dbReference type="SAM" id="MobiDB-lite"/>
    </source>
</evidence>
<dbReference type="EMBL" id="JAKWBI020000001">
    <property type="protein sequence ID" value="KAJ2907350.1"/>
    <property type="molecule type" value="Genomic_DNA"/>
</dbReference>
<dbReference type="Pfam" id="PF01026">
    <property type="entry name" value="TatD_DNase"/>
    <property type="match status" value="2"/>
</dbReference>
<dbReference type="PANTHER" id="PTHR47345:SF1">
    <property type="entry name" value="CUT9-INTERACTING PROTEIN SCN1"/>
    <property type="match status" value="1"/>
</dbReference>
<dbReference type="InterPro" id="IPR032466">
    <property type="entry name" value="Metal_Hydrolase"/>
</dbReference>
<dbReference type="Proteomes" id="UP001201980">
    <property type="component" value="Unassembled WGS sequence"/>
</dbReference>
<sequence>MAHRTTHLDSPFPWDAGVYDAHCHPTDTMAGVKDIPAMKARGLAIMATRSQDQDLVAQVAQTHSKQDSTAMSQVDASRKLIIPAFGWHPWFSHQLRVDSTSEKVTFEQKKAHYDAVLQPTPSEKNDNGFVAGLPDPRLLSSLIDSMREKLLAHPAAMVGEIGLDKAFKLPSTAPAHPDMPTEEGVTPGGREGRRLSPYRVKMDHQVAILKAQLALAGELGRPVSVHGVQAHGVLYDSLASAWRGHEKEVISKKKLKRVAPGAEDWSCSSEEEDELDWAEDGMPVTKPKHKKEAHDKAVRRPLNLPYPPRICLHSFSGPAQVAKQYMKPTIPAEIFFSFSACINLSNQDQMQRTKAVLETIPQDKILVESDLHTAGDSMDAALEEVSRFVCSVKGWELRDGVERIGKNFTKFVHG</sequence>
<organism evidence="2 3">
    <name type="scientific">Zalerion maritima</name>
    <dbReference type="NCBI Taxonomy" id="339359"/>
    <lineage>
        <taxon>Eukaryota</taxon>
        <taxon>Fungi</taxon>
        <taxon>Dikarya</taxon>
        <taxon>Ascomycota</taxon>
        <taxon>Pezizomycotina</taxon>
        <taxon>Sordariomycetes</taxon>
        <taxon>Lulworthiomycetidae</taxon>
        <taxon>Lulworthiales</taxon>
        <taxon>Lulworthiaceae</taxon>
        <taxon>Zalerion</taxon>
    </lineage>
</organism>
<gene>
    <name evidence="2" type="ORF">MKZ38_003207</name>
</gene>
<comment type="caution">
    <text evidence="2">The sequence shown here is derived from an EMBL/GenBank/DDBJ whole genome shotgun (WGS) entry which is preliminary data.</text>
</comment>
<dbReference type="SUPFAM" id="SSF51556">
    <property type="entry name" value="Metallo-dependent hydrolases"/>
    <property type="match status" value="1"/>
</dbReference>
<reference evidence="2" key="1">
    <citation type="submission" date="2022-07" db="EMBL/GenBank/DDBJ databases">
        <title>Draft genome sequence of Zalerion maritima ATCC 34329, a (micro)plastics degrading marine fungus.</title>
        <authorList>
            <person name="Paco A."/>
            <person name="Goncalves M.F.M."/>
            <person name="Rocha-Santos T.A.P."/>
            <person name="Alves A."/>
        </authorList>
    </citation>
    <scope>NUCLEOTIDE SEQUENCE</scope>
    <source>
        <strain evidence="2">ATCC 34329</strain>
    </source>
</reference>
<evidence type="ECO:0000313" key="3">
    <source>
        <dbReference type="Proteomes" id="UP001201980"/>
    </source>
</evidence>
<evidence type="ECO:0008006" key="4">
    <source>
        <dbReference type="Google" id="ProtNLM"/>
    </source>
</evidence>
<dbReference type="Gene3D" id="3.20.20.140">
    <property type="entry name" value="Metal-dependent hydrolases"/>
    <property type="match status" value="1"/>
</dbReference>
<proteinExistence type="predicted"/>
<evidence type="ECO:0000313" key="2">
    <source>
        <dbReference type="EMBL" id="KAJ2907350.1"/>
    </source>
</evidence>
<accession>A0AAD5WW88</accession>
<dbReference type="PANTHER" id="PTHR47345">
    <property type="entry name" value="CUT9-INTERACTING PROTEIN SCN1"/>
    <property type="match status" value="1"/>
</dbReference>
<dbReference type="AlphaFoldDB" id="A0AAD5WW88"/>
<dbReference type="InterPro" id="IPR053044">
    <property type="entry name" value="Metallo-hydrolase/TatD-type"/>
</dbReference>